<dbReference type="AlphaFoldDB" id="A0A7W5DUB5"/>
<evidence type="ECO:0000313" key="1">
    <source>
        <dbReference type="EMBL" id="MBB3204297.1"/>
    </source>
</evidence>
<reference evidence="1 2" key="1">
    <citation type="submission" date="2020-08" db="EMBL/GenBank/DDBJ databases">
        <title>Genomic Encyclopedia of Type Strains, Phase III (KMG-III): the genomes of soil and plant-associated and newly described type strains.</title>
        <authorList>
            <person name="Whitman W."/>
        </authorList>
    </citation>
    <scope>NUCLEOTIDE SEQUENCE [LARGE SCALE GENOMIC DNA]</scope>
    <source>
        <strain evidence="1 2">CECT 8075</strain>
    </source>
</reference>
<sequence length="627" mass="69983">MSIAALHQVFDETRRLAIAGSNLAADDFRLKKLIPVLNKSGQKAPVFAKVAQSVERLVKAAPKESAAALLDLSSLVMAILYTQGELGGKGRIKPIKSIGIPLTQTQTPARLLKPVIEALSSGGSGRLETVRKAYQQGVFQDPRLVNHAVAGLDDRYSEMAELMEKIVGDYGPSIVPLIEDAITIKGKSGDGRRLRILHRLVPPKARPMVLDAFENGSKEMKLAAVACLGDDPSDLELLMQQAVSKQREVREATYSRLALFDKPEVNELLVSRLKGEESWRVASAIREQYSKSRLKLVLELLRGTLVELQPLLDKPKLSSAEKTQADELINRFQAGWACFTLRNDAALQKFAKEILDRWDDLLSVRGKYSTGSDILQAIVNWSLDHGKPAQIGLIASHHVDAPEELIGSCLRAALQSYPAATFYDTFSPLYRVYSGDPKPKKRGKQTAQAKQEAHKYVEFRSAIENLGRDSLFGEWSWDAGEGEMQASQKKNGVRLDSRWLDDFVEARDLELLVHSVSAKDRAALEFLAEHLSHQVNKKAITFDDQLIAYKLSACNYRKRCDTILALLGGLSEERVRIKKRKGYHYFPNVHWLAKAIELFTADERKKVMTSLENLDETLVDELLPHLQ</sequence>
<name>A0A7W5DUB5_9BACT</name>
<dbReference type="SUPFAM" id="SSF48371">
    <property type="entry name" value="ARM repeat"/>
    <property type="match status" value="1"/>
</dbReference>
<accession>A0A7W5DUB5</accession>
<proteinExistence type="predicted"/>
<comment type="caution">
    <text evidence="1">The sequence shown here is derived from an EMBL/GenBank/DDBJ whole genome shotgun (WGS) entry which is preliminary data.</text>
</comment>
<protein>
    <recommendedName>
        <fullName evidence="3">HEAT repeat domain-containing protein</fullName>
    </recommendedName>
</protein>
<evidence type="ECO:0000313" key="2">
    <source>
        <dbReference type="Proteomes" id="UP000536179"/>
    </source>
</evidence>
<dbReference type="Proteomes" id="UP000536179">
    <property type="component" value="Unassembled WGS sequence"/>
</dbReference>
<dbReference type="InterPro" id="IPR016024">
    <property type="entry name" value="ARM-type_fold"/>
</dbReference>
<organism evidence="1 2">
    <name type="scientific">Aporhodopirellula rubra</name>
    <dbReference type="NCBI Taxonomy" id="980271"/>
    <lineage>
        <taxon>Bacteria</taxon>
        <taxon>Pseudomonadati</taxon>
        <taxon>Planctomycetota</taxon>
        <taxon>Planctomycetia</taxon>
        <taxon>Pirellulales</taxon>
        <taxon>Pirellulaceae</taxon>
        <taxon>Aporhodopirellula</taxon>
    </lineage>
</organism>
<gene>
    <name evidence="1" type="ORF">FHS27_000061</name>
</gene>
<evidence type="ECO:0008006" key="3">
    <source>
        <dbReference type="Google" id="ProtNLM"/>
    </source>
</evidence>
<keyword evidence="2" id="KW-1185">Reference proteome</keyword>
<dbReference type="EMBL" id="JACHXU010000001">
    <property type="protein sequence ID" value="MBB3204297.1"/>
    <property type="molecule type" value="Genomic_DNA"/>
</dbReference>
<dbReference type="RefSeq" id="WP_184300195.1">
    <property type="nucleotide sequence ID" value="NZ_JACHXU010000001.1"/>
</dbReference>